<keyword evidence="5" id="KW-0677">Repeat</keyword>
<dbReference type="Pfam" id="PF22191">
    <property type="entry name" value="IBR_1"/>
    <property type="match status" value="1"/>
</dbReference>
<dbReference type="OrthoDB" id="1431934at2759"/>
<dbReference type="InterPro" id="IPR044066">
    <property type="entry name" value="TRIAD_supradom"/>
</dbReference>
<dbReference type="GO" id="GO:0008270">
    <property type="term" value="F:zinc ion binding"/>
    <property type="evidence" value="ECO:0007669"/>
    <property type="project" value="UniProtKB-KW"/>
</dbReference>
<evidence type="ECO:0000256" key="1">
    <source>
        <dbReference type="ARBA" id="ARBA00001798"/>
    </source>
</evidence>
<evidence type="ECO:0000256" key="8">
    <source>
        <dbReference type="ARBA" id="ARBA00022833"/>
    </source>
</evidence>
<dbReference type="Gene3D" id="3.30.40.10">
    <property type="entry name" value="Zinc/RING finger domain, C3HC4 (zinc finger)"/>
    <property type="match status" value="1"/>
</dbReference>
<dbReference type="Gene3D" id="1.20.120.1750">
    <property type="match status" value="1"/>
</dbReference>
<protein>
    <recommendedName>
        <fullName evidence="2">RBR-type E3 ubiquitin transferase</fullName>
        <ecNumber evidence="2">2.3.2.31</ecNumber>
    </recommendedName>
</protein>
<dbReference type="PROSITE" id="PS51873">
    <property type="entry name" value="TRIAD"/>
    <property type="match status" value="1"/>
</dbReference>
<keyword evidence="11" id="KW-1185">Reference proteome</keyword>
<evidence type="ECO:0000256" key="7">
    <source>
        <dbReference type="ARBA" id="ARBA00022786"/>
    </source>
</evidence>
<evidence type="ECO:0000256" key="4">
    <source>
        <dbReference type="ARBA" id="ARBA00022723"/>
    </source>
</evidence>
<dbReference type="Proteomes" id="UP000059188">
    <property type="component" value="Unassembled WGS sequence"/>
</dbReference>
<organism evidence="10 11">
    <name type="scientific">Thanatephorus cucumeris (strain AG1-IB / isolate 7/3/14)</name>
    <name type="common">Lettuce bottom rot fungus</name>
    <name type="synonym">Rhizoctonia solani</name>
    <dbReference type="NCBI Taxonomy" id="1108050"/>
    <lineage>
        <taxon>Eukaryota</taxon>
        <taxon>Fungi</taxon>
        <taxon>Dikarya</taxon>
        <taxon>Basidiomycota</taxon>
        <taxon>Agaricomycotina</taxon>
        <taxon>Agaricomycetes</taxon>
        <taxon>Cantharellales</taxon>
        <taxon>Ceratobasidiaceae</taxon>
        <taxon>Rhizoctonia</taxon>
        <taxon>Rhizoctonia solani AG-1</taxon>
    </lineage>
</organism>
<feature type="domain" description="RING-type" evidence="9">
    <location>
        <begin position="144"/>
        <end position="378"/>
    </location>
</feature>
<keyword evidence="7" id="KW-0833">Ubl conjugation pathway</keyword>
<proteinExistence type="predicted"/>
<accession>A0A0B7FNM5</accession>
<comment type="catalytic activity">
    <reaction evidence="1">
        <text>[E2 ubiquitin-conjugating enzyme]-S-ubiquitinyl-L-cysteine + [acceptor protein]-L-lysine = [E2 ubiquitin-conjugating enzyme]-L-cysteine + [acceptor protein]-N(6)-ubiquitinyl-L-lysine.</text>
        <dbReference type="EC" id="2.3.2.31"/>
    </reaction>
</comment>
<dbReference type="SUPFAM" id="SSF57850">
    <property type="entry name" value="RING/U-box"/>
    <property type="match status" value="3"/>
</dbReference>
<sequence length="380" mass="43020">METKETTASSDRWRYNSLIVDPRPESLAGRSDPYFHYSLPPSAISHSSIPLEAKRSQQGPKVHAYNYKNSPDYYIPNTNYLRTHSDSSRSSSAISCSSSAVSNTTIPEIAFLQPQERYSLPFIPESQRNTLVSLSPNFASRDHDIPTCSICLENSNEFPQYGPASQCMHAPIICTPCLEEHISHSVLTDGLTLITCPVPDCRQILEYEDVLRGAKGHTACLNRYEALLLRRLLENDPNFVWCKNSACDWGQIHEGGVDNPLVICEECNAQSCFAHDMPWHTGSTCAEFSARTNAKAHRLMLRRRRRREEYDSEEYIQNNTKKCPNQSCGRRIQKNGGCNHMVCRFPAGCGHEFCWLCLADYGGPHRPGCEYYAHIFRIID</sequence>
<dbReference type="PANTHER" id="PTHR11685">
    <property type="entry name" value="RBR FAMILY RING FINGER AND IBR DOMAIN-CONTAINING"/>
    <property type="match status" value="1"/>
</dbReference>
<gene>
    <name evidence="10" type="ORF">RSOLAG1IB_03223</name>
</gene>
<evidence type="ECO:0000259" key="9">
    <source>
        <dbReference type="PROSITE" id="PS51873"/>
    </source>
</evidence>
<evidence type="ECO:0000256" key="5">
    <source>
        <dbReference type="ARBA" id="ARBA00022737"/>
    </source>
</evidence>
<dbReference type="InterPro" id="IPR002867">
    <property type="entry name" value="IBR_dom"/>
</dbReference>
<dbReference type="GO" id="GO:0061630">
    <property type="term" value="F:ubiquitin protein ligase activity"/>
    <property type="evidence" value="ECO:0007669"/>
    <property type="project" value="UniProtKB-EC"/>
</dbReference>
<evidence type="ECO:0000313" key="11">
    <source>
        <dbReference type="Proteomes" id="UP000059188"/>
    </source>
</evidence>
<dbReference type="EC" id="2.3.2.31" evidence="2"/>
<dbReference type="InterPro" id="IPR031127">
    <property type="entry name" value="E3_UB_ligase_RBR"/>
</dbReference>
<dbReference type="STRING" id="1108050.A0A0B7FNM5"/>
<evidence type="ECO:0000256" key="2">
    <source>
        <dbReference type="ARBA" id="ARBA00012251"/>
    </source>
</evidence>
<reference evidence="10 11" key="1">
    <citation type="submission" date="2014-11" db="EMBL/GenBank/DDBJ databases">
        <authorList>
            <person name="Wibberg Daniel"/>
        </authorList>
    </citation>
    <scope>NUCLEOTIDE SEQUENCE [LARGE SCALE GENOMIC DNA]</scope>
    <source>
        <strain evidence="10">Rhizoctonia solani AG1-IB 7/3/14</strain>
    </source>
</reference>
<dbReference type="GO" id="GO:0016567">
    <property type="term" value="P:protein ubiquitination"/>
    <property type="evidence" value="ECO:0007669"/>
    <property type="project" value="InterPro"/>
</dbReference>
<dbReference type="EMBL" id="LN679103">
    <property type="protein sequence ID" value="CEL59290.1"/>
    <property type="molecule type" value="Genomic_DNA"/>
</dbReference>
<keyword evidence="4" id="KW-0479">Metal-binding</keyword>
<keyword evidence="8" id="KW-0862">Zinc</keyword>
<name>A0A0B7FNM5_THACB</name>
<dbReference type="AlphaFoldDB" id="A0A0B7FNM5"/>
<keyword evidence="6" id="KW-0863">Zinc-finger</keyword>
<dbReference type="CDD" id="cd20335">
    <property type="entry name" value="BRcat_RBR"/>
    <property type="match status" value="1"/>
</dbReference>
<evidence type="ECO:0000313" key="10">
    <source>
        <dbReference type="EMBL" id="CEL59290.1"/>
    </source>
</evidence>
<dbReference type="Pfam" id="PF01485">
    <property type="entry name" value="IBR"/>
    <property type="match status" value="1"/>
</dbReference>
<keyword evidence="3" id="KW-0808">Transferase</keyword>
<evidence type="ECO:0000256" key="6">
    <source>
        <dbReference type="ARBA" id="ARBA00022771"/>
    </source>
</evidence>
<evidence type="ECO:0000256" key="3">
    <source>
        <dbReference type="ARBA" id="ARBA00022679"/>
    </source>
</evidence>
<dbReference type="InterPro" id="IPR013083">
    <property type="entry name" value="Znf_RING/FYVE/PHD"/>
</dbReference>
<dbReference type="SMART" id="SM00647">
    <property type="entry name" value="IBR"/>
    <property type="match status" value="2"/>
</dbReference>